<keyword evidence="7 8" id="KW-0012">Acyltransferase</keyword>
<dbReference type="GO" id="GO:0016020">
    <property type="term" value="C:membrane"/>
    <property type="evidence" value="ECO:0007669"/>
    <property type="project" value="UniProtKB-SubCell"/>
</dbReference>
<keyword evidence="6 8" id="KW-0472">Membrane</keyword>
<dbReference type="AlphaFoldDB" id="A0A8J5G437"/>
<dbReference type="GO" id="GO:0005783">
    <property type="term" value="C:endoplasmic reticulum"/>
    <property type="evidence" value="ECO:0007669"/>
    <property type="project" value="TreeGrafter"/>
</dbReference>
<reference evidence="10 11" key="1">
    <citation type="submission" date="2020-08" db="EMBL/GenBank/DDBJ databases">
        <title>Plant Genome Project.</title>
        <authorList>
            <person name="Zhang R.-G."/>
        </authorList>
    </citation>
    <scope>NUCLEOTIDE SEQUENCE [LARGE SCALE GENOMIC DNA]</scope>
    <source>
        <tissue evidence="10">Rhizome</tissue>
    </source>
</reference>
<dbReference type="GO" id="GO:0006612">
    <property type="term" value="P:protein targeting to membrane"/>
    <property type="evidence" value="ECO:0007669"/>
    <property type="project" value="TreeGrafter"/>
</dbReference>
<comment type="similarity">
    <text evidence="2 8">Belongs to the DHHC palmitoyltransferase family.</text>
</comment>
<comment type="subcellular location">
    <subcellularLocation>
        <location evidence="1">Membrane</location>
        <topology evidence="1">Multi-pass membrane protein</topology>
    </subcellularLocation>
</comment>
<proteinExistence type="inferred from homology"/>
<keyword evidence="11" id="KW-1185">Reference proteome</keyword>
<keyword evidence="3 8" id="KW-0808">Transferase</keyword>
<comment type="caution">
    <text evidence="10">The sequence shown here is derived from an EMBL/GenBank/DDBJ whole genome shotgun (WGS) entry which is preliminary data.</text>
</comment>
<comment type="domain">
    <text evidence="8">The DHHC domain is required for palmitoyltransferase activity.</text>
</comment>
<dbReference type="GO" id="GO:0019706">
    <property type="term" value="F:protein-cysteine S-palmitoyltransferase activity"/>
    <property type="evidence" value="ECO:0007669"/>
    <property type="project" value="UniProtKB-EC"/>
</dbReference>
<accession>A0A8J5G437</accession>
<evidence type="ECO:0000256" key="8">
    <source>
        <dbReference type="RuleBase" id="RU079119"/>
    </source>
</evidence>
<gene>
    <name evidence="10" type="ORF">ZIOFF_045913</name>
</gene>
<protein>
    <recommendedName>
        <fullName evidence="8">S-acyltransferase</fullName>
        <ecNumber evidence="8">2.3.1.225</ecNumber>
    </recommendedName>
    <alternativeName>
        <fullName evidence="8">Palmitoyltransferase</fullName>
    </alternativeName>
</protein>
<name>A0A8J5G437_ZINOF</name>
<evidence type="ECO:0000256" key="1">
    <source>
        <dbReference type="ARBA" id="ARBA00004141"/>
    </source>
</evidence>
<dbReference type="InterPro" id="IPR039859">
    <property type="entry name" value="PFA4/ZDH16/20/ERF2-like"/>
</dbReference>
<evidence type="ECO:0000313" key="10">
    <source>
        <dbReference type="EMBL" id="KAG6498007.1"/>
    </source>
</evidence>
<dbReference type="EC" id="2.3.1.225" evidence="8"/>
<feature type="domain" description="Palmitoyltransferase DHHC" evidence="9">
    <location>
        <begin position="322"/>
        <end position="398"/>
    </location>
</feature>
<dbReference type="EMBL" id="JACMSC010000012">
    <property type="protein sequence ID" value="KAG6498007.1"/>
    <property type="molecule type" value="Genomic_DNA"/>
</dbReference>
<organism evidence="10 11">
    <name type="scientific">Zingiber officinale</name>
    <name type="common">Ginger</name>
    <name type="synonym">Amomum zingiber</name>
    <dbReference type="NCBI Taxonomy" id="94328"/>
    <lineage>
        <taxon>Eukaryota</taxon>
        <taxon>Viridiplantae</taxon>
        <taxon>Streptophyta</taxon>
        <taxon>Embryophyta</taxon>
        <taxon>Tracheophyta</taxon>
        <taxon>Spermatophyta</taxon>
        <taxon>Magnoliopsida</taxon>
        <taxon>Liliopsida</taxon>
        <taxon>Zingiberales</taxon>
        <taxon>Zingiberaceae</taxon>
        <taxon>Zingiber</taxon>
    </lineage>
</organism>
<keyword evidence="5 8" id="KW-1133">Transmembrane helix</keyword>
<evidence type="ECO:0000256" key="3">
    <source>
        <dbReference type="ARBA" id="ARBA00022679"/>
    </source>
</evidence>
<dbReference type="PROSITE" id="PS50216">
    <property type="entry name" value="DHHC"/>
    <property type="match status" value="1"/>
</dbReference>
<feature type="transmembrane region" description="Helical" evidence="8">
    <location>
        <begin position="243"/>
        <end position="262"/>
    </location>
</feature>
<evidence type="ECO:0000256" key="6">
    <source>
        <dbReference type="ARBA" id="ARBA00023136"/>
    </source>
</evidence>
<dbReference type="Proteomes" id="UP000734854">
    <property type="component" value="Unassembled WGS sequence"/>
</dbReference>
<dbReference type="PANTHER" id="PTHR22883">
    <property type="entry name" value="ZINC FINGER DHHC DOMAIN CONTAINING PROTEIN"/>
    <property type="match status" value="1"/>
</dbReference>
<feature type="transmembrane region" description="Helical" evidence="8">
    <location>
        <begin position="268"/>
        <end position="286"/>
    </location>
</feature>
<dbReference type="Pfam" id="PF01529">
    <property type="entry name" value="DHHC"/>
    <property type="match status" value="1"/>
</dbReference>
<sequence length="432" mass="47738">MWGETLVSSWRVREALGRAQRGMVEVSVRRRSTSRQKRVRRQREGVTMKLDVVAREGAARDCCGPTEGTASLHVACHERGRGLVKHNNEQQRQEAWGWQATDRHAVPCLVFRLVVASLLAGASIFHNISKPNLVLLRVLPSSSSLVGAPPNLLYFSISANDRSSRKKEWPFGRPDPEESDNAGLEVPETKEIAFRAAPIYSLLLLPRSLLSIRPSIGALALSVHFFPCHAPDRRRRLGVSASAPALVLFNVLFMWGVYVTIIRKAIPSLLDAVLNAVCALLLYGLYRILSGDLGTVSYSSSTLESGQNEFVTLNVQCESSPTLPRVRYCKSCKASIKGFDNHCPAFGNCIGNKNHRLLIVLLAGFLIAESSYTMSSTKFLTKTADAQRIELGHQYNAFLYTPSAMAGVVPDMAHLLHLFQHQIRAMGKFDAD</sequence>
<evidence type="ECO:0000313" key="11">
    <source>
        <dbReference type="Proteomes" id="UP000734854"/>
    </source>
</evidence>
<evidence type="ECO:0000256" key="7">
    <source>
        <dbReference type="ARBA" id="ARBA00023315"/>
    </source>
</evidence>
<keyword evidence="4 8" id="KW-0812">Transmembrane</keyword>
<comment type="catalytic activity">
    <reaction evidence="8">
        <text>L-cysteinyl-[protein] + hexadecanoyl-CoA = S-hexadecanoyl-L-cysteinyl-[protein] + CoA</text>
        <dbReference type="Rhea" id="RHEA:36683"/>
        <dbReference type="Rhea" id="RHEA-COMP:10131"/>
        <dbReference type="Rhea" id="RHEA-COMP:11032"/>
        <dbReference type="ChEBI" id="CHEBI:29950"/>
        <dbReference type="ChEBI" id="CHEBI:57287"/>
        <dbReference type="ChEBI" id="CHEBI:57379"/>
        <dbReference type="ChEBI" id="CHEBI:74151"/>
        <dbReference type="EC" id="2.3.1.225"/>
    </reaction>
</comment>
<dbReference type="InterPro" id="IPR001594">
    <property type="entry name" value="Palmitoyltrfase_DHHC"/>
</dbReference>
<evidence type="ECO:0000256" key="5">
    <source>
        <dbReference type="ARBA" id="ARBA00022989"/>
    </source>
</evidence>
<dbReference type="GO" id="GO:0005794">
    <property type="term" value="C:Golgi apparatus"/>
    <property type="evidence" value="ECO:0007669"/>
    <property type="project" value="TreeGrafter"/>
</dbReference>
<evidence type="ECO:0000256" key="4">
    <source>
        <dbReference type="ARBA" id="ARBA00022692"/>
    </source>
</evidence>
<evidence type="ECO:0000256" key="2">
    <source>
        <dbReference type="ARBA" id="ARBA00008574"/>
    </source>
</evidence>
<dbReference type="PANTHER" id="PTHR22883:SF127">
    <property type="entry name" value="ZDHHC-TYPE PALMITOYLTRANSFERASE 3-RELATED"/>
    <property type="match status" value="1"/>
</dbReference>
<evidence type="ECO:0000259" key="9">
    <source>
        <dbReference type="Pfam" id="PF01529"/>
    </source>
</evidence>